<accession>A0ABN1GH46</accession>
<reference evidence="2 3" key="1">
    <citation type="journal article" date="2019" name="Int. J. Syst. Evol. Microbiol.">
        <title>The Global Catalogue of Microorganisms (GCM) 10K type strain sequencing project: providing services to taxonomists for standard genome sequencing and annotation.</title>
        <authorList>
            <consortium name="The Broad Institute Genomics Platform"/>
            <consortium name="The Broad Institute Genome Sequencing Center for Infectious Disease"/>
            <person name="Wu L."/>
            <person name="Ma J."/>
        </authorList>
    </citation>
    <scope>NUCLEOTIDE SEQUENCE [LARGE SCALE GENOMIC DNA]</scope>
    <source>
        <strain evidence="2 3">JCM 15395</strain>
    </source>
</reference>
<dbReference type="EMBL" id="BAAADS010000025">
    <property type="protein sequence ID" value="GAA0610961.1"/>
    <property type="molecule type" value="Genomic_DNA"/>
</dbReference>
<comment type="caution">
    <text evidence="2">The sequence shown here is derived from an EMBL/GenBank/DDBJ whole genome shotgun (WGS) entry which is preliminary data.</text>
</comment>
<dbReference type="RefSeq" id="WP_390350825.1">
    <property type="nucleotide sequence ID" value="NZ_JBHUMU010000004.1"/>
</dbReference>
<organism evidence="2 3">
    <name type="scientific">Virgibacillus siamensis</name>
    <dbReference type="NCBI Taxonomy" id="480071"/>
    <lineage>
        <taxon>Bacteria</taxon>
        <taxon>Bacillati</taxon>
        <taxon>Bacillota</taxon>
        <taxon>Bacilli</taxon>
        <taxon>Bacillales</taxon>
        <taxon>Bacillaceae</taxon>
        <taxon>Virgibacillus</taxon>
    </lineage>
</organism>
<dbReference type="Gene3D" id="3.40.930.10">
    <property type="entry name" value="Mannitol-specific EII, Chain A"/>
    <property type="match status" value="1"/>
</dbReference>
<gene>
    <name evidence="2" type="ORF">GCM10009001_30250</name>
</gene>
<keyword evidence="3" id="KW-1185">Reference proteome</keyword>
<feature type="domain" description="PTS EIIA type-2" evidence="1">
    <location>
        <begin position="1"/>
        <end position="148"/>
    </location>
</feature>
<dbReference type="CDD" id="cd00211">
    <property type="entry name" value="PTS_IIA_fru"/>
    <property type="match status" value="1"/>
</dbReference>
<dbReference type="PANTHER" id="PTHR47738">
    <property type="entry name" value="PTS SYSTEM FRUCTOSE-LIKE EIIA COMPONENT-RELATED"/>
    <property type="match status" value="1"/>
</dbReference>
<dbReference type="Proteomes" id="UP001500866">
    <property type="component" value="Unassembled WGS sequence"/>
</dbReference>
<keyword evidence="2" id="KW-0762">Sugar transport</keyword>
<dbReference type="Pfam" id="PF00359">
    <property type="entry name" value="PTS_EIIA_2"/>
    <property type="match status" value="1"/>
</dbReference>
<dbReference type="InterPro" id="IPR016152">
    <property type="entry name" value="PTrfase/Anion_transptr"/>
</dbReference>
<evidence type="ECO:0000313" key="3">
    <source>
        <dbReference type="Proteomes" id="UP001500866"/>
    </source>
</evidence>
<sequence length="150" mass="16878">MNSSEIEVMKLNASTDKEALKYMGDYLVNLQLVTTNFPEKVIEREGKLPTGLPVKPFGVAIPHTCPEYVFQSKLLIGALKHPVVFRQMGDSHEQVDVSFVFMPAILESGRHLTLLEKLFNSLQDDQFIDALTNWDGKKSTLTRLVRSGVK</sequence>
<name>A0ABN1GH46_9BACI</name>
<dbReference type="SUPFAM" id="SSF55804">
    <property type="entry name" value="Phoshotransferase/anion transport protein"/>
    <property type="match status" value="1"/>
</dbReference>
<dbReference type="PROSITE" id="PS51094">
    <property type="entry name" value="PTS_EIIA_TYPE_2"/>
    <property type="match status" value="1"/>
</dbReference>
<evidence type="ECO:0000313" key="2">
    <source>
        <dbReference type="EMBL" id="GAA0610961.1"/>
    </source>
</evidence>
<protein>
    <submittedName>
        <fullName evidence="2">PTS sugar transporter subunit IIA</fullName>
    </submittedName>
</protein>
<proteinExistence type="predicted"/>
<dbReference type="InterPro" id="IPR051541">
    <property type="entry name" value="PTS_SugarTrans_NitroReg"/>
</dbReference>
<dbReference type="InterPro" id="IPR002178">
    <property type="entry name" value="PTS_EIIA_type-2_dom"/>
</dbReference>
<keyword evidence="2" id="KW-0813">Transport</keyword>
<evidence type="ECO:0000259" key="1">
    <source>
        <dbReference type="PROSITE" id="PS51094"/>
    </source>
</evidence>
<dbReference type="PANTHER" id="PTHR47738:SF3">
    <property type="entry name" value="PHOSPHOTRANSFERASE SYSTEM MANNITOL_FRUCTOSE-SPECIFIC IIA DOMAIN CONTAINING PROTEIN"/>
    <property type="match status" value="1"/>
</dbReference>